<keyword evidence="2 4" id="KW-0648">Protein biosynthesis</keyword>
<keyword evidence="3 4" id="KW-0385">Hypusine</keyword>
<dbReference type="FunFam" id="2.40.50.140:FF:000034">
    <property type="entry name" value="Eukaryotic translation initiation factor 5A"/>
    <property type="match status" value="1"/>
</dbReference>
<dbReference type="InterPro" id="IPR012340">
    <property type="entry name" value="NA-bd_OB-fold"/>
</dbReference>
<dbReference type="VEuPathDB" id="FungiDB:F9C07_2173547"/>
<accession>A0A5N6HE65</accession>
<gene>
    <name evidence="6" type="ORF">BDV35DRAFT_194960</name>
</gene>
<sequence>MSDDEQHDQTFEQYQQHDSPTYAALVSTLIKGAHVIIRGRPCKILEISNIGTNIHLVAQDIFTGRTLSDDIESTQSVEIPYVYRNEYLLVNIDEGFLNLANQDGTMKDDVKVPDGGLGQQIEQDFEAGTDLLIAVISAMGEEQAVSVREAPKGS</sequence>
<reference evidence="6" key="1">
    <citation type="submission" date="2019-04" db="EMBL/GenBank/DDBJ databases">
        <title>Friends and foes A comparative genomics study of 23 Aspergillus species from section Flavi.</title>
        <authorList>
            <consortium name="DOE Joint Genome Institute"/>
            <person name="Kjaerbolling I."/>
            <person name="Vesth T."/>
            <person name="Frisvad J.C."/>
            <person name="Nybo J.L."/>
            <person name="Theobald S."/>
            <person name="Kildgaard S."/>
            <person name="Isbrandt T."/>
            <person name="Kuo A."/>
            <person name="Sato A."/>
            <person name="Lyhne E.K."/>
            <person name="Kogle M.E."/>
            <person name="Wiebenga A."/>
            <person name="Kun R.S."/>
            <person name="Lubbers R.J."/>
            <person name="Makela M.R."/>
            <person name="Barry K."/>
            <person name="Chovatia M."/>
            <person name="Clum A."/>
            <person name="Daum C."/>
            <person name="Haridas S."/>
            <person name="He G."/>
            <person name="LaButti K."/>
            <person name="Lipzen A."/>
            <person name="Mondo S."/>
            <person name="Riley R."/>
            <person name="Salamov A."/>
            <person name="Simmons B.A."/>
            <person name="Magnuson J.K."/>
            <person name="Henrissat B."/>
            <person name="Mortensen U.H."/>
            <person name="Larsen T.O."/>
            <person name="Devries R.P."/>
            <person name="Grigoriev I.V."/>
            <person name="Machida M."/>
            <person name="Baker S.E."/>
            <person name="Andersen M.R."/>
        </authorList>
    </citation>
    <scope>NUCLEOTIDE SEQUENCE [LARGE SCALE GENOMIC DNA]</scope>
    <source>
        <strain evidence="6">CBS 121.62</strain>
    </source>
</reference>
<evidence type="ECO:0000256" key="1">
    <source>
        <dbReference type="ARBA" id="ARBA00006016"/>
    </source>
</evidence>
<organism evidence="6">
    <name type="scientific">Aspergillus flavus</name>
    <dbReference type="NCBI Taxonomy" id="5059"/>
    <lineage>
        <taxon>Eukaryota</taxon>
        <taxon>Fungi</taxon>
        <taxon>Dikarya</taxon>
        <taxon>Ascomycota</taxon>
        <taxon>Pezizomycotina</taxon>
        <taxon>Eurotiomycetes</taxon>
        <taxon>Eurotiomycetidae</taxon>
        <taxon>Eurotiales</taxon>
        <taxon>Aspergillaceae</taxon>
        <taxon>Aspergillus</taxon>
        <taxon>Aspergillus subgen. Circumdati</taxon>
    </lineage>
</organism>
<dbReference type="PIRSF" id="PIRSF003025">
    <property type="entry name" value="eIF5A"/>
    <property type="match status" value="1"/>
</dbReference>
<proteinExistence type="inferred from homology"/>
<dbReference type="GO" id="GO:0045905">
    <property type="term" value="P:positive regulation of translational termination"/>
    <property type="evidence" value="ECO:0007669"/>
    <property type="project" value="UniProtKB-UniRule"/>
</dbReference>
<dbReference type="SUPFAM" id="SSF50249">
    <property type="entry name" value="Nucleic acid-binding proteins"/>
    <property type="match status" value="1"/>
</dbReference>
<dbReference type="GO" id="GO:0043022">
    <property type="term" value="F:ribosome binding"/>
    <property type="evidence" value="ECO:0007669"/>
    <property type="project" value="UniProtKB-UniRule"/>
</dbReference>
<dbReference type="InterPro" id="IPR008991">
    <property type="entry name" value="Translation_prot_SH3-like_sf"/>
</dbReference>
<dbReference type="InterPro" id="IPR014722">
    <property type="entry name" value="Rib_uL2_dom2"/>
</dbReference>
<evidence type="ECO:0000256" key="2">
    <source>
        <dbReference type="ARBA" id="ARBA00022917"/>
    </source>
</evidence>
<name>A0A5N6HE65_ASPFL</name>
<dbReference type="Proteomes" id="UP000325434">
    <property type="component" value="Unassembled WGS sequence"/>
</dbReference>
<dbReference type="SMART" id="SM01376">
    <property type="entry name" value="eIF-5a"/>
    <property type="match status" value="1"/>
</dbReference>
<evidence type="ECO:0000259" key="5">
    <source>
        <dbReference type="SMART" id="SM01376"/>
    </source>
</evidence>
<comment type="PTM">
    <text evidence="4">eIF-5A seems to be the only eukaryotic protein to have a hypusine residue which is a post-translational modification of a lysine by the addition of a butylamino group.</text>
</comment>
<keyword evidence="6" id="KW-0251">Elongation factor</keyword>
<dbReference type="PANTHER" id="PTHR11673">
    <property type="entry name" value="TRANSLATION INITIATION FACTOR 5A FAMILY MEMBER"/>
    <property type="match status" value="1"/>
</dbReference>
<evidence type="ECO:0000313" key="6">
    <source>
        <dbReference type="EMBL" id="KAB8252518.1"/>
    </source>
</evidence>
<dbReference type="SUPFAM" id="SSF50104">
    <property type="entry name" value="Translation proteins SH3-like domain"/>
    <property type="match status" value="1"/>
</dbReference>
<dbReference type="VEuPathDB" id="FungiDB:AFLA_013884"/>
<dbReference type="Gene3D" id="2.40.50.140">
    <property type="entry name" value="Nucleic acid-binding proteins"/>
    <property type="match status" value="1"/>
</dbReference>
<feature type="domain" description="Translation initiation factor 5A C-terminal" evidence="5">
    <location>
        <begin position="81"/>
        <end position="148"/>
    </location>
</feature>
<dbReference type="InterPro" id="IPR001884">
    <property type="entry name" value="IF5A-like"/>
</dbReference>
<protein>
    <recommendedName>
        <fullName evidence="4">Eukaryotic translation initiation factor 5A</fullName>
        <shortName evidence="4">eIF-5A</shortName>
    </recommendedName>
</protein>
<dbReference type="InterPro" id="IPR048670">
    <property type="entry name" value="IF5A-like_N"/>
</dbReference>
<dbReference type="NCBIfam" id="TIGR00037">
    <property type="entry name" value="eIF_5A"/>
    <property type="match status" value="1"/>
</dbReference>
<dbReference type="GO" id="GO:0003677">
    <property type="term" value="F:DNA binding"/>
    <property type="evidence" value="ECO:0007669"/>
    <property type="project" value="UniProtKB-KW"/>
</dbReference>
<dbReference type="GO" id="GO:0003723">
    <property type="term" value="F:RNA binding"/>
    <property type="evidence" value="ECO:0007669"/>
    <property type="project" value="InterPro"/>
</dbReference>
<dbReference type="CDD" id="cd04468">
    <property type="entry name" value="S1_eIF5A"/>
    <property type="match status" value="1"/>
</dbReference>
<dbReference type="Pfam" id="PF01287">
    <property type="entry name" value="eIF-5a"/>
    <property type="match status" value="1"/>
</dbReference>
<evidence type="ECO:0000256" key="3">
    <source>
        <dbReference type="ARBA" id="ARBA00023071"/>
    </source>
</evidence>
<dbReference type="GO" id="GO:0045901">
    <property type="term" value="P:positive regulation of translational elongation"/>
    <property type="evidence" value="ECO:0007669"/>
    <property type="project" value="UniProtKB-UniRule"/>
</dbReference>
<dbReference type="AlphaFoldDB" id="A0A5N6HE65"/>
<comment type="function">
    <text evidence="4">Translation factor that promotes translation elongation and termination, particularly upon ribosome stalling at specific amino acid sequence contexts. Binds between the exit (E) and peptidyl (P) site of the ribosome and promotes rescue of stalled ribosome: specifically required for efficient translation of polyproline-containing peptides as well as other motifs that stall the ribosome. Acts as ribosome quality control (RQC) cofactor by joining the RQC complex to facilitate peptidyl transfer during CAT tailing step.</text>
</comment>
<dbReference type="Gene3D" id="2.30.30.30">
    <property type="match status" value="1"/>
</dbReference>
<comment type="similarity">
    <text evidence="1 4">Belongs to the eIF-5A family.</text>
</comment>
<dbReference type="Pfam" id="PF21485">
    <property type="entry name" value="IF5A-like_N"/>
    <property type="match status" value="1"/>
</dbReference>
<dbReference type="EMBL" id="ML734554">
    <property type="protein sequence ID" value="KAB8252518.1"/>
    <property type="molecule type" value="Genomic_DNA"/>
</dbReference>
<dbReference type="GO" id="GO:0003746">
    <property type="term" value="F:translation elongation factor activity"/>
    <property type="evidence" value="ECO:0007669"/>
    <property type="project" value="UniProtKB-UniRule"/>
</dbReference>
<dbReference type="InterPro" id="IPR020189">
    <property type="entry name" value="IF5A_C"/>
</dbReference>
<keyword evidence="6" id="KW-0238">DNA-binding</keyword>
<evidence type="ECO:0000256" key="4">
    <source>
        <dbReference type="RuleBase" id="RU362005"/>
    </source>
</evidence>